<dbReference type="InterPro" id="IPR005358">
    <property type="entry name" value="Puta_zinc/iron-chelating_dom"/>
</dbReference>
<dbReference type="Proteomes" id="UP000727490">
    <property type="component" value="Unassembled WGS sequence"/>
</dbReference>
<dbReference type="EMBL" id="RPHB01000007">
    <property type="protein sequence ID" value="MBW3469182.1"/>
    <property type="molecule type" value="Genomic_DNA"/>
</dbReference>
<evidence type="ECO:0000313" key="1">
    <source>
        <dbReference type="EMBL" id="MBW3469182.1"/>
    </source>
</evidence>
<organism evidence="1 2">
    <name type="scientific">Arthrospiribacter ruber</name>
    <dbReference type="NCBI Taxonomy" id="2487934"/>
    <lineage>
        <taxon>Bacteria</taxon>
        <taxon>Pseudomonadati</taxon>
        <taxon>Bacteroidota</taxon>
        <taxon>Cytophagia</taxon>
        <taxon>Cytophagales</taxon>
        <taxon>Cyclobacteriaceae</taxon>
        <taxon>Arthrospiribacter</taxon>
    </lineage>
</organism>
<evidence type="ECO:0000313" key="2">
    <source>
        <dbReference type="Proteomes" id="UP000727490"/>
    </source>
</evidence>
<name>A0A951MEG1_9BACT</name>
<accession>A0A951MEG1</accession>
<dbReference type="Pfam" id="PF03692">
    <property type="entry name" value="CxxCxxCC"/>
    <property type="match status" value="1"/>
</dbReference>
<proteinExistence type="predicted"/>
<dbReference type="AlphaFoldDB" id="A0A951MEG1"/>
<sequence length="203" mass="22442">MNLREKSQEVRVLFDELDGEIKSFIGASQLGCIPGCGKCCANPKISASPLEFLPLAFDLYEKGKAEVALEILENTGAEDFCIVYKSFSEDGAFGFCSDYQNRGLICRLFGSSARVSKEGKKEIITCKKIKAEKEELYRKAATSVNEGLPVPSSAGTYRKLSNIDSNMAEDHMPINKAIKAALEKVLTFTYYTENQEPETSESF</sequence>
<gene>
    <name evidence="1" type="ORF">EGN73_15385</name>
</gene>
<protein>
    <submittedName>
        <fullName evidence="1">YkgJ family cysteine cluster protein</fullName>
    </submittedName>
</protein>
<keyword evidence="2" id="KW-1185">Reference proteome</keyword>
<dbReference type="RefSeq" id="WP_219291757.1">
    <property type="nucleotide sequence ID" value="NZ_RPHB01000007.1"/>
</dbReference>
<comment type="caution">
    <text evidence="1">The sequence shown here is derived from an EMBL/GenBank/DDBJ whole genome shotgun (WGS) entry which is preliminary data.</text>
</comment>
<reference evidence="1 2" key="1">
    <citation type="journal article" date="2020" name="Syst. Appl. Microbiol.">
        <title>Arthrospiribacter ruber gen. nov., sp. nov., a novel bacterium isolated from Arthrospira cultures.</title>
        <authorList>
            <person name="Waleron M."/>
            <person name="Misztak A."/>
            <person name="Waleron M.M."/>
            <person name="Furmaniak M."/>
            <person name="Mrozik A."/>
            <person name="Waleron K."/>
        </authorList>
    </citation>
    <scope>NUCLEOTIDE SEQUENCE [LARGE SCALE GENOMIC DNA]</scope>
    <source>
        <strain evidence="1 2">DPMB0001</strain>
    </source>
</reference>